<dbReference type="EMBL" id="BMZO01000005">
    <property type="protein sequence ID" value="GHC70657.1"/>
    <property type="molecule type" value="Genomic_DNA"/>
</dbReference>
<organism evidence="2 3">
    <name type="scientific">Limoniibacter endophyticus</name>
    <dbReference type="NCBI Taxonomy" id="1565040"/>
    <lineage>
        <taxon>Bacteria</taxon>
        <taxon>Pseudomonadati</taxon>
        <taxon>Pseudomonadota</taxon>
        <taxon>Alphaproteobacteria</taxon>
        <taxon>Hyphomicrobiales</taxon>
        <taxon>Bartonellaceae</taxon>
        <taxon>Limoniibacter</taxon>
    </lineage>
</organism>
<comment type="caution">
    <text evidence="2">The sequence shown here is derived from an EMBL/GenBank/DDBJ whole genome shotgun (WGS) entry which is preliminary data.</text>
</comment>
<reference evidence="2" key="1">
    <citation type="journal article" date="2014" name="Int. J. Syst. Evol. Microbiol.">
        <title>Complete genome sequence of Corynebacterium casei LMG S-19264T (=DSM 44701T), isolated from a smear-ripened cheese.</title>
        <authorList>
            <consortium name="US DOE Joint Genome Institute (JGI-PGF)"/>
            <person name="Walter F."/>
            <person name="Albersmeier A."/>
            <person name="Kalinowski J."/>
            <person name="Ruckert C."/>
        </authorList>
    </citation>
    <scope>NUCLEOTIDE SEQUENCE</scope>
    <source>
        <strain evidence="2">KCTC 42097</strain>
    </source>
</reference>
<gene>
    <name evidence="2" type="ORF">GCM10010136_17180</name>
</gene>
<evidence type="ECO:0000256" key="1">
    <source>
        <dbReference type="SAM" id="SignalP"/>
    </source>
</evidence>
<dbReference type="Proteomes" id="UP000641137">
    <property type="component" value="Unassembled WGS sequence"/>
</dbReference>
<sequence length="55" mass="5602">MRSPPPRAAWFCLAIGIVSATGAGSLSPDLQPVTANPVCTLTLGTAVGPKRREPA</sequence>
<evidence type="ECO:0000313" key="2">
    <source>
        <dbReference type="EMBL" id="GHC70657.1"/>
    </source>
</evidence>
<proteinExistence type="predicted"/>
<dbReference type="AlphaFoldDB" id="A0A8J3DGZ6"/>
<protein>
    <submittedName>
        <fullName evidence="2">Uncharacterized protein</fullName>
    </submittedName>
</protein>
<accession>A0A8J3DGZ6</accession>
<keyword evidence="1" id="KW-0732">Signal</keyword>
<feature type="chain" id="PRO_5035284179" evidence="1">
    <location>
        <begin position="24"/>
        <end position="55"/>
    </location>
</feature>
<keyword evidence="3" id="KW-1185">Reference proteome</keyword>
<reference evidence="2" key="2">
    <citation type="submission" date="2020-09" db="EMBL/GenBank/DDBJ databases">
        <authorList>
            <person name="Sun Q."/>
            <person name="Kim S."/>
        </authorList>
    </citation>
    <scope>NUCLEOTIDE SEQUENCE</scope>
    <source>
        <strain evidence="2">KCTC 42097</strain>
    </source>
</reference>
<evidence type="ECO:0000313" key="3">
    <source>
        <dbReference type="Proteomes" id="UP000641137"/>
    </source>
</evidence>
<name>A0A8J3DGZ6_9HYPH</name>
<feature type="signal peptide" evidence="1">
    <location>
        <begin position="1"/>
        <end position="23"/>
    </location>
</feature>